<reference evidence="8 9" key="1">
    <citation type="journal article" date="2016" name="Genome Biol. Evol.">
        <title>Divergent and convergent evolution of fungal pathogenicity.</title>
        <authorList>
            <person name="Shang Y."/>
            <person name="Xiao G."/>
            <person name="Zheng P."/>
            <person name="Cen K."/>
            <person name="Zhan S."/>
            <person name="Wang C."/>
        </authorList>
    </citation>
    <scope>NUCLEOTIDE SEQUENCE [LARGE SCALE GENOMIC DNA]</scope>
    <source>
        <strain evidence="8 9">ARSEF 7405</strain>
    </source>
</reference>
<sequence length="930" mass="104101">MSWQPEPEQLRQLIGYLRDSLNGQDQAVRQHAEQVLIQATASPDFANYLTYIFCTPHTSPSFGVDQNTYDVVRIAAAVSLKTKIKVTYSMIPPATLEYIKSASLDMLGDQDPRVQRSAGSIMTEIVQKGGLLQWPELLPRIISIATNSTGTVQVATQTAAVDALSKICEDNTKLLDKEFQGSRPLTLIIPALVQCTSSPSAKIRSTALTTINLFISRRPSSLLDDMDGFLQQVFRLASDPSPDVRRVVCKSFTHLAEVAPDKIAPHMDGLVKYILMQQSTPDDPELELEAAEFWLCVCDRPVLHASMAPYLHEIIPVLLRNMVYSEEDALYLMGEEDDDANEEDREEDLKPQFASSKASKVQEGMKKDNNSIDDDLSEGEIDEDDDEYGDDPEAEWTVRKCSAASLDMFATVYRDPVFQIVLPYLKENLNNSQWTYREAAVLALGAIATGCMQSIVPHLPELVPYLVSLLQDQVSIVRKITCWCLGRYSEWAASLSDEDKPRFYAPIVEGLLQLMLDKNKKVQEAAASGLTSLEEKSGRALIPYCKPILLQFVRCFQVYKTRNLYVLYDCVQTLASAVDRELARPEYVEILMPALIGRYNALADDSREMVPLLECLGYVIVAYHEAFAPFAPTMYLRALKIIHTHIGNLISFLNNGTDEPDNDYLITALDLVSSLIQAIGKERACELIANGQPPLFELLRYCLENPSSEVKISAYALLGDAAVNAFPQLEPYVPSVMPTLMKQLDLDQVRLDDEENSLSVVNNACWASGEIALNMKERMLPYLENLYKALVIIMANEEVPDTVVENATVALGRLGIGCAEQLAPQLPNFAEMFLRTMENVYVTSEKGSSFLGFNQIVKLNPMAMESCLQDYFYAIAAFPIKDLPEEDREVLRRSFYEVVQGYKQMIPNFDAMLSNLTPSLMKKFQTAYLI</sequence>
<feature type="compositionally biased region" description="Acidic residues" evidence="6">
    <location>
        <begin position="337"/>
        <end position="346"/>
    </location>
</feature>
<comment type="caution">
    <text evidence="8">The sequence shown here is derived from an EMBL/GenBank/DDBJ whole genome shotgun (WGS) entry which is preliminary data.</text>
</comment>
<dbReference type="GO" id="GO:0034399">
    <property type="term" value="C:nuclear periphery"/>
    <property type="evidence" value="ECO:0007669"/>
    <property type="project" value="EnsemblFungi"/>
</dbReference>
<dbReference type="Pfam" id="PF02985">
    <property type="entry name" value="HEAT"/>
    <property type="match status" value="1"/>
</dbReference>
<gene>
    <name evidence="8" type="ORF">AAP_02805</name>
</gene>
<dbReference type="AlphaFoldDB" id="A0A167ZIX6"/>
<keyword evidence="5" id="KW-0653">Protein transport</keyword>
<dbReference type="GO" id="GO:0005737">
    <property type="term" value="C:cytoplasm"/>
    <property type="evidence" value="ECO:0007669"/>
    <property type="project" value="UniProtKB-SubCell"/>
</dbReference>
<dbReference type="GO" id="GO:0031267">
    <property type="term" value="F:small GTPase binding"/>
    <property type="evidence" value="ECO:0007669"/>
    <property type="project" value="InterPro"/>
</dbReference>
<dbReference type="InterPro" id="IPR000357">
    <property type="entry name" value="HEAT"/>
</dbReference>
<evidence type="ECO:0000256" key="3">
    <source>
        <dbReference type="ARBA" id="ARBA00022490"/>
    </source>
</evidence>
<dbReference type="FunFam" id="1.25.10.10:FF:000313">
    <property type="entry name" value="Importin beta-2 subunit, putative"/>
    <property type="match status" value="1"/>
</dbReference>
<feature type="compositionally biased region" description="Acidic residues" evidence="6">
    <location>
        <begin position="371"/>
        <end position="394"/>
    </location>
</feature>
<evidence type="ECO:0000313" key="9">
    <source>
        <dbReference type="Proteomes" id="UP000242877"/>
    </source>
</evidence>
<keyword evidence="2" id="KW-0813">Transport</keyword>
<feature type="region of interest" description="Disordered" evidence="6">
    <location>
        <begin position="337"/>
        <end position="394"/>
    </location>
</feature>
<dbReference type="InterPro" id="IPR011989">
    <property type="entry name" value="ARM-like"/>
</dbReference>
<feature type="domain" description="Importin N-terminal" evidence="7">
    <location>
        <begin position="32"/>
        <end position="109"/>
    </location>
</feature>
<dbReference type="VEuPathDB" id="FungiDB:AAP_02805"/>
<name>A0A167ZIX6_9EURO</name>
<evidence type="ECO:0000256" key="5">
    <source>
        <dbReference type="ARBA" id="ARBA00022927"/>
    </source>
</evidence>
<dbReference type="InterPro" id="IPR016024">
    <property type="entry name" value="ARM-type_fold"/>
</dbReference>
<protein>
    <submittedName>
        <fullName evidence="8">Armadillo-like helical</fullName>
    </submittedName>
</protein>
<dbReference type="GO" id="GO:0006606">
    <property type="term" value="P:protein import into nucleus"/>
    <property type="evidence" value="ECO:0007669"/>
    <property type="project" value="InterPro"/>
</dbReference>
<proteinExistence type="predicted"/>
<dbReference type="Proteomes" id="UP000242877">
    <property type="component" value="Unassembled WGS sequence"/>
</dbReference>
<keyword evidence="9" id="KW-1185">Reference proteome</keyword>
<accession>A0A167ZIX6</accession>
<evidence type="ECO:0000259" key="7">
    <source>
        <dbReference type="PROSITE" id="PS50166"/>
    </source>
</evidence>
<keyword evidence="3" id="KW-0963">Cytoplasm</keyword>
<dbReference type="EMBL" id="AZGZ01000010">
    <property type="protein sequence ID" value="KZZ92724.1"/>
    <property type="molecule type" value="Genomic_DNA"/>
</dbReference>
<evidence type="ECO:0000256" key="2">
    <source>
        <dbReference type="ARBA" id="ARBA00022448"/>
    </source>
</evidence>
<evidence type="ECO:0000256" key="4">
    <source>
        <dbReference type="ARBA" id="ARBA00022737"/>
    </source>
</evidence>
<dbReference type="Pfam" id="PF13513">
    <property type="entry name" value="HEAT_EZ"/>
    <property type="match status" value="1"/>
</dbReference>
<dbReference type="InterPro" id="IPR001494">
    <property type="entry name" value="Importin-beta_N"/>
</dbReference>
<evidence type="ECO:0000313" key="8">
    <source>
        <dbReference type="EMBL" id="KZZ92724.1"/>
    </source>
</evidence>
<evidence type="ECO:0000256" key="1">
    <source>
        <dbReference type="ARBA" id="ARBA00004496"/>
    </source>
</evidence>
<dbReference type="Gene3D" id="1.25.10.10">
    <property type="entry name" value="Leucine-rich Repeat Variant"/>
    <property type="match status" value="2"/>
</dbReference>
<dbReference type="SUPFAM" id="SSF48371">
    <property type="entry name" value="ARM repeat"/>
    <property type="match status" value="1"/>
</dbReference>
<dbReference type="OrthoDB" id="951172at2759"/>
<organism evidence="8 9">
    <name type="scientific">Ascosphaera apis ARSEF 7405</name>
    <dbReference type="NCBI Taxonomy" id="392613"/>
    <lineage>
        <taxon>Eukaryota</taxon>
        <taxon>Fungi</taxon>
        <taxon>Dikarya</taxon>
        <taxon>Ascomycota</taxon>
        <taxon>Pezizomycotina</taxon>
        <taxon>Eurotiomycetes</taxon>
        <taxon>Eurotiomycetidae</taxon>
        <taxon>Onygenales</taxon>
        <taxon>Ascosphaeraceae</taxon>
        <taxon>Ascosphaera</taxon>
    </lineage>
</organism>
<comment type="subcellular location">
    <subcellularLocation>
        <location evidence="1">Cytoplasm</location>
    </subcellularLocation>
</comment>
<evidence type="ECO:0000256" key="6">
    <source>
        <dbReference type="SAM" id="MobiDB-lite"/>
    </source>
</evidence>
<dbReference type="InterPro" id="IPR040122">
    <property type="entry name" value="Importin_beta"/>
</dbReference>
<dbReference type="PROSITE" id="PS50166">
    <property type="entry name" value="IMPORTIN_B_NT"/>
    <property type="match status" value="1"/>
</dbReference>
<keyword evidence="4" id="KW-0677">Repeat</keyword>
<dbReference type="PANTHER" id="PTHR10527">
    <property type="entry name" value="IMPORTIN BETA"/>
    <property type="match status" value="1"/>
</dbReference>
<dbReference type="FunFam" id="1.25.10.10:FF:000219">
    <property type="entry name" value="Importin subunit beta-2"/>
    <property type="match status" value="1"/>
</dbReference>